<sequence length="271" mass="29721">MVQPQLVQPPAPVPVEKCDSSSARPGHLGAAAIHERAEVIDQNDGTAGNHPKMMPVMIIASTRGSAACPSTAVACRVAARLGDGQTLIVADQWAGKGFGWQNMFVAPAEDPRDQGAVHGERDVLVRYLRFQRQTLQLKCAGLTPEQLASPAVPPSELTLLGLVRHMAAVEHGWFQHVMQGDSGPRPFRPNGLHSEEFSFPMPTDVDVDLAFKEWRRECDAADEFVARTALDTRGQNDVELREVLVHMIEEYARHLGHADLLRECSDGRRGQ</sequence>
<dbReference type="EMBL" id="BOQM01000001">
    <property type="protein sequence ID" value="GIM81115.1"/>
    <property type="molecule type" value="Genomic_DNA"/>
</dbReference>
<name>A0A542XVN3_SALAC</name>
<reference evidence="2 5" key="2">
    <citation type="submission" date="2021-03" db="EMBL/GenBank/DDBJ databases">
        <title>Whole genome shotgun sequence of Salinispora arenicola NBRC 105043.</title>
        <authorList>
            <person name="Komaki H."/>
            <person name="Tamura T."/>
        </authorList>
    </citation>
    <scope>NUCLEOTIDE SEQUENCE [LARGE SCALE GENOMIC DNA]</scope>
    <source>
        <strain evidence="2 5">NBRC 105043</strain>
    </source>
</reference>
<dbReference type="Proteomes" id="UP000677457">
    <property type="component" value="Unassembled WGS sequence"/>
</dbReference>
<evidence type="ECO:0000313" key="4">
    <source>
        <dbReference type="Proteomes" id="UP000315983"/>
    </source>
</evidence>
<keyword evidence="5" id="KW-1185">Reference proteome</keyword>
<comment type="caution">
    <text evidence="3">The sequence shown here is derived from an EMBL/GenBank/DDBJ whole genome shotgun (WGS) entry which is preliminary data.</text>
</comment>
<organism evidence="3 4">
    <name type="scientific">Salinispora arenicola</name>
    <dbReference type="NCBI Taxonomy" id="168697"/>
    <lineage>
        <taxon>Bacteria</taxon>
        <taxon>Bacillati</taxon>
        <taxon>Actinomycetota</taxon>
        <taxon>Actinomycetes</taxon>
        <taxon>Micromonosporales</taxon>
        <taxon>Micromonosporaceae</taxon>
        <taxon>Salinispora</taxon>
    </lineage>
</organism>
<reference evidence="3 4" key="1">
    <citation type="submission" date="2019-06" db="EMBL/GenBank/DDBJ databases">
        <title>Sequencing the genomes of 1000 actinobacteria strains.</title>
        <authorList>
            <person name="Klenk H.-P."/>
        </authorList>
    </citation>
    <scope>NUCLEOTIDE SEQUENCE [LARGE SCALE GENOMIC DNA]</scope>
    <source>
        <strain evidence="3 4">DSM 44819</strain>
    </source>
</reference>
<dbReference type="EMBL" id="VFOL01000001">
    <property type="protein sequence ID" value="TQL39763.1"/>
    <property type="molecule type" value="Genomic_DNA"/>
</dbReference>
<dbReference type="InterPro" id="IPR007061">
    <property type="entry name" value="MST-like"/>
</dbReference>
<dbReference type="SUPFAM" id="SSF109854">
    <property type="entry name" value="DinB/YfiT-like putative metalloenzymes"/>
    <property type="match status" value="1"/>
</dbReference>
<accession>A0A542XVN3</accession>
<evidence type="ECO:0000256" key="1">
    <source>
        <dbReference type="SAM" id="MobiDB-lite"/>
    </source>
</evidence>
<proteinExistence type="predicted"/>
<dbReference type="Gene3D" id="1.20.120.450">
    <property type="entry name" value="dinb family like domain"/>
    <property type="match status" value="1"/>
</dbReference>
<evidence type="ECO:0000313" key="3">
    <source>
        <dbReference type="EMBL" id="TQL39763.1"/>
    </source>
</evidence>
<dbReference type="InterPro" id="IPR034660">
    <property type="entry name" value="DinB/YfiT-like"/>
</dbReference>
<evidence type="ECO:0000313" key="2">
    <source>
        <dbReference type="EMBL" id="GIM81115.1"/>
    </source>
</evidence>
<dbReference type="Pfam" id="PF04978">
    <property type="entry name" value="MST"/>
    <property type="match status" value="1"/>
</dbReference>
<gene>
    <name evidence="3" type="ORF">FB564_5036</name>
    <name evidence="2" type="ORF">Sar04_00570</name>
</gene>
<dbReference type="Proteomes" id="UP000315983">
    <property type="component" value="Unassembled WGS sequence"/>
</dbReference>
<dbReference type="AlphaFoldDB" id="A0A542XVN3"/>
<protein>
    <submittedName>
        <fullName evidence="3">Uncharacterized protein DUF664</fullName>
    </submittedName>
</protein>
<evidence type="ECO:0000313" key="5">
    <source>
        <dbReference type="Proteomes" id="UP000677457"/>
    </source>
</evidence>
<feature type="region of interest" description="Disordered" evidence="1">
    <location>
        <begin position="1"/>
        <end position="25"/>
    </location>
</feature>